<evidence type="ECO:0000313" key="4">
    <source>
        <dbReference type="EMBL" id="SES91481.1"/>
    </source>
</evidence>
<feature type="transmembrane region" description="Helical" evidence="1">
    <location>
        <begin position="94"/>
        <end position="112"/>
    </location>
</feature>
<protein>
    <submittedName>
        <fullName evidence="4">VanZ like family protein</fullName>
    </submittedName>
</protein>
<dbReference type="PIRSF" id="PIRSF019083">
    <property type="entry name" value="UCP019083_VanZ"/>
    <property type="match status" value="1"/>
</dbReference>
<dbReference type="STRING" id="930131.SAMN05216389_103163"/>
<dbReference type="EMBL" id="FOHE01000003">
    <property type="protein sequence ID" value="SES91481.1"/>
    <property type="molecule type" value="Genomic_DNA"/>
</dbReference>
<dbReference type="InterPro" id="IPR016747">
    <property type="entry name" value="Phosphotransbutyrylase"/>
</dbReference>
<feature type="domain" description="VanZ-like" evidence="3">
    <location>
        <begin position="8"/>
        <end position="140"/>
    </location>
</feature>
<keyword evidence="1" id="KW-0812">Transmembrane</keyword>
<evidence type="ECO:0000313" key="5">
    <source>
        <dbReference type="Proteomes" id="UP000198618"/>
    </source>
</evidence>
<evidence type="ECO:0000256" key="1">
    <source>
        <dbReference type="SAM" id="Phobius"/>
    </source>
</evidence>
<keyword evidence="1" id="KW-1133">Transmembrane helix</keyword>
<keyword evidence="2" id="KW-0732">Signal</keyword>
<feature type="transmembrane region" description="Helical" evidence="1">
    <location>
        <begin position="124"/>
        <end position="141"/>
    </location>
</feature>
<dbReference type="AlphaFoldDB" id="A0A1I0ACR1"/>
<reference evidence="4 5" key="1">
    <citation type="submission" date="2016-10" db="EMBL/GenBank/DDBJ databases">
        <authorList>
            <person name="de Groot N.N."/>
        </authorList>
    </citation>
    <scope>NUCLEOTIDE SEQUENCE [LARGE SCALE GENOMIC DNA]</scope>
    <source>
        <strain evidence="4 5">IBRC-M 10780</strain>
    </source>
</reference>
<dbReference type="OrthoDB" id="291892at2"/>
<name>A0A1I0ACR1_9BACI</name>
<sequence>MYVRLFSWAAVILWMLLIFCFSHQAGSDSSNVSQGVTEIFLKTLQLINPNVDIEIEDLTFFIRKGAHFTVYFVLGFLVMNALRRSSVESRKAMALAFAISVLYAISDETHQLFIPGRSGEIRDVGIDSTGAIVGILAYLTVQHRWRRRSGTWGRGPWGQEPRPK</sequence>
<evidence type="ECO:0000259" key="3">
    <source>
        <dbReference type="Pfam" id="PF04892"/>
    </source>
</evidence>
<feature type="transmembrane region" description="Helical" evidence="1">
    <location>
        <begin position="65"/>
        <end position="82"/>
    </location>
</feature>
<proteinExistence type="predicted"/>
<feature type="signal peptide" evidence="2">
    <location>
        <begin position="1"/>
        <end position="25"/>
    </location>
</feature>
<dbReference type="Pfam" id="PF04892">
    <property type="entry name" value="VanZ"/>
    <property type="match status" value="1"/>
</dbReference>
<keyword evidence="5" id="KW-1185">Reference proteome</keyword>
<evidence type="ECO:0000256" key="2">
    <source>
        <dbReference type="SAM" id="SignalP"/>
    </source>
</evidence>
<dbReference type="InterPro" id="IPR006976">
    <property type="entry name" value="VanZ-like"/>
</dbReference>
<gene>
    <name evidence="4" type="ORF">SAMN05216389_103163</name>
</gene>
<dbReference type="RefSeq" id="WP_090867501.1">
    <property type="nucleotide sequence ID" value="NZ_FOHE01000003.1"/>
</dbReference>
<feature type="chain" id="PRO_5038706667" evidence="2">
    <location>
        <begin position="26"/>
        <end position="164"/>
    </location>
</feature>
<organism evidence="4 5">
    <name type="scientific">Oceanobacillus limi</name>
    <dbReference type="NCBI Taxonomy" id="930131"/>
    <lineage>
        <taxon>Bacteria</taxon>
        <taxon>Bacillati</taxon>
        <taxon>Bacillota</taxon>
        <taxon>Bacilli</taxon>
        <taxon>Bacillales</taxon>
        <taxon>Bacillaceae</taxon>
        <taxon>Oceanobacillus</taxon>
    </lineage>
</organism>
<accession>A0A1I0ACR1</accession>
<keyword evidence="1" id="KW-0472">Membrane</keyword>
<dbReference type="NCBIfam" id="NF037970">
    <property type="entry name" value="vanZ_1"/>
    <property type="match status" value="1"/>
</dbReference>
<dbReference type="Proteomes" id="UP000198618">
    <property type="component" value="Unassembled WGS sequence"/>
</dbReference>